<dbReference type="Proteomes" id="UP001237152">
    <property type="component" value="Segment"/>
</dbReference>
<feature type="region of interest" description="Disordered" evidence="2">
    <location>
        <begin position="361"/>
        <end position="440"/>
    </location>
</feature>
<feature type="coiled-coil region" evidence="1">
    <location>
        <begin position="167"/>
        <end position="194"/>
    </location>
</feature>
<keyword evidence="1" id="KW-0175">Coiled coil</keyword>
<gene>
    <name evidence="3" type="ORF">pclt_cds_255</name>
</gene>
<feature type="compositionally biased region" description="Basic residues" evidence="2">
    <location>
        <begin position="377"/>
        <end position="386"/>
    </location>
</feature>
<sequence length="440" mass="47077">MSGIEERRHHHHRHGHEDRDRQPTHVDHERADLEGDNTPWDPRSDLEIGSLRANSVKFTQTDGGDPDAVVQLHMGRDLGIYARTRSTRRRIDAVAPGKPGLLAAYAKGGAVGPVDWARVEADPETGAPTLHVGGNVVVNDVLIKERGSVGTAIDALREAVILGDQHRVTLERRIKELDEALSASESRVDELVRLVRGMQHIRVEHESEATAAAWLFRTSLRPDGTNVFAVVSSDGVPRTTYCAYPQAPPAIQDDGGDGDNTNSEETVPHHAPIDDIVLAHLSDESVVAMPKPATEAPIMADLPTPTTDEQDNNKDAPPETAEPDNDGVAITTVDAVVTDTPATTDHDATLAATARPIEPIMSDEPMPTAIPIPTQQRRTKGARKARSTTTEAPGSPPPAATRGVKTRQSARRASAFGTAAHADPPAVVTMARPADGPESA</sequence>
<feature type="compositionally biased region" description="Basic and acidic residues" evidence="2">
    <location>
        <begin position="15"/>
        <end position="33"/>
    </location>
</feature>
<organism evidence="3 4">
    <name type="scientific">Pandoravirus celtis</name>
    <dbReference type="NCBI Taxonomy" id="2568002"/>
    <lineage>
        <taxon>Viruses</taxon>
        <taxon>Pandoravirus</taxon>
    </lineage>
</organism>
<feature type="region of interest" description="Disordered" evidence="2">
    <location>
        <begin position="293"/>
        <end position="326"/>
    </location>
</feature>
<protein>
    <submittedName>
        <fullName evidence="3">DNA pol3 gamma3 superfamily incomplete domain containing protein</fullName>
    </submittedName>
</protein>
<feature type="region of interest" description="Disordered" evidence="2">
    <location>
        <begin position="246"/>
        <end position="267"/>
    </location>
</feature>
<evidence type="ECO:0000256" key="1">
    <source>
        <dbReference type="SAM" id="Coils"/>
    </source>
</evidence>
<proteinExistence type="predicted"/>
<dbReference type="EMBL" id="MK174290">
    <property type="protein sequence ID" value="QBZ80853.1"/>
    <property type="molecule type" value="Genomic_DNA"/>
</dbReference>
<evidence type="ECO:0000313" key="4">
    <source>
        <dbReference type="Proteomes" id="UP001237152"/>
    </source>
</evidence>
<accession>A0A4D6EHM1</accession>
<evidence type="ECO:0000313" key="3">
    <source>
        <dbReference type="EMBL" id="QBZ80853.1"/>
    </source>
</evidence>
<reference evidence="3" key="1">
    <citation type="journal article" date="2019" name="Front. Microbiol.">
        <title>Pandoravirus Celtis Illustrates the Microevolution Processes at Work in the Giant Pandoraviridae Genomes.</title>
        <authorList>
            <person name="Legendre M."/>
            <person name="Alempic J.M."/>
            <person name="Philippe N."/>
            <person name="Lartigue A."/>
            <person name="Jeudy S."/>
            <person name="Poirot O."/>
            <person name="Ta N.T."/>
            <person name="Nin S."/>
            <person name="Coute Y."/>
            <person name="Abergel C."/>
            <person name="Claverie J.M."/>
        </authorList>
    </citation>
    <scope>NUCLEOTIDE SEQUENCE</scope>
</reference>
<feature type="region of interest" description="Disordered" evidence="2">
    <location>
        <begin position="1"/>
        <end position="46"/>
    </location>
</feature>
<name>A0A4D6EHM1_9VIRU</name>
<evidence type="ECO:0000256" key="2">
    <source>
        <dbReference type="SAM" id="MobiDB-lite"/>
    </source>
</evidence>